<comment type="caution">
    <text evidence="8">The sequence shown here is derived from an EMBL/GenBank/DDBJ whole genome shotgun (WGS) entry which is preliminary data.</text>
</comment>
<keyword evidence="2" id="KW-0378">Hydrolase</keyword>
<dbReference type="Gene3D" id="3.60.110.10">
    <property type="entry name" value="Carbon-nitrogen hydrolase"/>
    <property type="match status" value="2"/>
</dbReference>
<dbReference type="EMBL" id="JAOQAV010000250">
    <property type="protein sequence ID" value="KAJ4176032.1"/>
    <property type="molecule type" value="Genomic_DNA"/>
</dbReference>
<dbReference type="GO" id="GO:0000257">
    <property type="term" value="F:nitrilase activity"/>
    <property type="evidence" value="ECO:0007669"/>
    <property type="project" value="UniProtKB-EC"/>
</dbReference>
<dbReference type="AlphaFoldDB" id="A0A9W8QR12"/>
<dbReference type="Proteomes" id="UP001152087">
    <property type="component" value="Unassembled WGS sequence"/>
</dbReference>
<evidence type="ECO:0000256" key="2">
    <source>
        <dbReference type="ARBA" id="ARBA00022801"/>
    </source>
</evidence>
<keyword evidence="9" id="KW-1185">Reference proteome</keyword>
<evidence type="ECO:0000256" key="1">
    <source>
        <dbReference type="ARBA" id="ARBA00008129"/>
    </source>
</evidence>
<evidence type="ECO:0000259" key="7">
    <source>
        <dbReference type="PROSITE" id="PS50263"/>
    </source>
</evidence>
<feature type="active site" description="Proton acceptor" evidence="5">
    <location>
        <position position="50"/>
    </location>
</feature>
<dbReference type="InterPro" id="IPR000132">
    <property type="entry name" value="Nitrilase/CN_hydratase_CS"/>
</dbReference>
<name>A0A9W8QR12_9HYPO</name>
<dbReference type="PANTHER" id="PTHR46044:SF14">
    <property type="entry name" value="ARYLACETONITRILASE"/>
    <property type="match status" value="1"/>
</dbReference>
<dbReference type="PROSITE" id="PS50263">
    <property type="entry name" value="CN_HYDROLASE"/>
    <property type="match status" value="1"/>
</dbReference>
<dbReference type="SUPFAM" id="SSF56317">
    <property type="entry name" value="Carbon-nitrogen hydrolase"/>
    <property type="match status" value="1"/>
</dbReference>
<comment type="similarity">
    <text evidence="1">Belongs to the carbon-nitrogen hydrolase superfamily. Nitrilase family.</text>
</comment>
<proteinExistence type="inferred from homology"/>
<dbReference type="InterPro" id="IPR044149">
    <property type="entry name" value="Nitrilases_CHs"/>
</dbReference>
<dbReference type="InterPro" id="IPR036526">
    <property type="entry name" value="C-N_Hydrolase_sf"/>
</dbReference>
<evidence type="ECO:0000256" key="5">
    <source>
        <dbReference type="PROSITE-ProRule" id="PRU10139"/>
    </source>
</evidence>
<dbReference type="PANTHER" id="PTHR46044">
    <property type="entry name" value="NITRILASE"/>
    <property type="match status" value="1"/>
</dbReference>
<evidence type="ECO:0000256" key="3">
    <source>
        <dbReference type="ARBA" id="ARBA00036406"/>
    </source>
</evidence>
<feature type="region of interest" description="Disordered" evidence="6">
    <location>
        <begin position="273"/>
        <end position="304"/>
    </location>
</feature>
<evidence type="ECO:0000313" key="9">
    <source>
        <dbReference type="Proteomes" id="UP001152087"/>
    </source>
</evidence>
<dbReference type="Pfam" id="PF00795">
    <property type="entry name" value="CN_hydrolase"/>
    <property type="match status" value="2"/>
</dbReference>
<reference evidence="8" key="1">
    <citation type="submission" date="2022-09" db="EMBL/GenBank/DDBJ databases">
        <title>Fusarium specimens isolated from Avocado Roots.</title>
        <authorList>
            <person name="Stajich J."/>
            <person name="Roper C."/>
            <person name="Heimlech-Rivalta G."/>
        </authorList>
    </citation>
    <scope>NUCLEOTIDE SEQUENCE</scope>
    <source>
        <strain evidence="8">A02</strain>
    </source>
</reference>
<protein>
    <recommendedName>
        <fullName evidence="4">nitrilase</fullName>
        <ecNumber evidence="4">3.5.5.1</ecNumber>
    </recommendedName>
</protein>
<feature type="compositionally biased region" description="Polar residues" evidence="6">
    <location>
        <begin position="287"/>
        <end position="296"/>
    </location>
</feature>
<gene>
    <name evidence="8" type="ORF">NW755_014645</name>
</gene>
<sequence>MSKSSVLDVLRVAVVQHEPEWMGLQGSVNKACSIIAEAAQNGAKLVAFPEAFIPGYPAWLASQPMNAKMQADYIKNSLVVDSEEMAKIQACAARNHIVVSLGYSENDHNSLFIGQAIIDLDGKILSLLKYHTATYREEIHCAAWPPLFPHAGPELYSLAQEGALVLSQAYAIETQTFTLHSSTVLTEKGIEKLGSKGGLLMSKPGGGTSAVIRPDGKIISTPLDPTAKGLVYADLNMDQGILARSYLDICGHYSRPDLLWLGCDTRVRKHKVDANRSGSGHGPESWVTVTAGSGNKLQDETDVS</sequence>
<feature type="domain" description="CN hydrolase" evidence="7">
    <location>
        <begin position="10"/>
        <end position="237"/>
    </location>
</feature>
<accession>A0A9W8QR12</accession>
<evidence type="ECO:0000256" key="6">
    <source>
        <dbReference type="SAM" id="MobiDB-lite"/>
    </source>
</evidence>
<dbReference type="PROSITE" id="PS00920">
    <property type="entry name" value="NITRIL_CHT_1"/>
    <property type="match status" value="1"/>
</dbReference>
<evidence type="ECO:0000256" key="4">
    <source>
        <dbReference type="ARBA" id="ARBA00039045"/>
    </source>
</evidence>
<dbReference type="GO" id="GO:0016836">
    <property type="term" value="F:hydro-lyase activity"/>
    <property type="evidence" value="ECO:0007669"/>
    <property type="project" value="UniProtKB-ARBA"/>
</dbReference>
<comment type="catalytic activity">
    <reaction evidence="3">
        <text>a nitrile + 2 H2O = a carboxylate + NH4(+)</text>
        <dbReference type="Rhea" id="RHEA:21724"/>
        <dbReference type="ChEBI" id="CHEBI:15377"/>
        <dbReference type="ChEBI" id="CHEBI:18379"/>
        <dbReference type="ChEBI" id="CHEBI:28938"/>
        <dbReference type="ChEBI" id="CHEBI:29067"/>
        <dbReference type="EC" id="3.5.5.1"/>
    </reaction>
</comment>
<dbReference type="EC" id="3.5.5.1" evidence="4"/>
<evidence type="ECO:0000313" key="8">
    <source>
        <dbReference type="EMBL" id="KAJ4176032.1"/>
    </source>
</evidence>
<dbReference type="InterPro" id="IPR003010">
    <property type="entry name" value="C-N_Hydrolase"/>
</dbReference>
<organism evidence="8 9">
    <name type="scientific">Fusarium falciforme</name>
    <dbReference type="NCBI Taxonomy" id="195108"/>
    <lineage>
        <taxon>Eukaryota</taxon>
        <taxon>Fungi</taxon>
        <taxon>Dikarya</taxon>
        <taxon>Ascomycota</taxon>
        <taxon>Pezizomycotina</taxon>
        <taxon>Sordariomycetes</taxon>
        <taxon>Hypocreomycetidae</taxon>
        <taxon>Hypocreales</taxon>
        <taxon>Nectriaceae</taxon>
        <taxon>Fusarium</taxon>
        <taxon>Fusarium solani species complex</taxon>
    </lineage>
</organism>